<organism evidence="2 3">
    <name type="scientific">Solanum verrucosum</name>
    <dbReference type="NCBI Taxonomy" id="315347"/>
    <lineage>
        <taxon>Eukaryota</taxon>
        <taxon>Viridiplantae</taxon>
        <taxon>Streptophyta</taxon>
        <taxon>Embryophyta</taxon>
        <taxon>Tracheophyta</taxon>
        <taxon>Spermatophyta</taxon>
        <taxon>Magnoliopsida</taxon>
        <taxon>eudicotyledons</taxon>
        <taxon>Gunneridae</taxon>
        <taxon>Pentapetalae</taxon>
        <taxon>asterids</taxon>
        <taxon>lamiids</taxon>
        <taxon>Solanales</taxon>
        <taxon>Solanaceae</taxon>
        <taxon>Solanoideae</taxon>
        <taxon>Solaneae</taxon>
        <taxon>Solanum</taxon>
    </lineage>
</organism>
<accession>A0AAF0Q924</accession>
<sequence length="327" mass="37683">MKEIIVDQLNLTLHPVLVEVRNRNDFMHSRLFLSKRIFPMWLPVTVKNKYTLPRIDDVFDQLQGESYFYKINLRSSYHQLKENKDEIPKTALRTRYGHYEFLVMSFGLTNAHATFMDLMNKLKSVAFLGHIVSSKGIEVEPKKTDVVKSYPRPLSPLDIRSFLGLAGYYKRWLELLKDYDMSVLYHPGKANVVVDALSQLSMGSVSNVENGKEKLVRDVHRLARLGVWLVDSIKGDAMVHNGSESSLVPDVEVKQGADSIARYFIHPGATKICCDLQEVYWWNRMKKDVAKFVAKYPNCQQVKVEHQKLGGFEYGLHYWFTPHPAAT</sequence>
<evidence type="ECO:0000313" key="2">
    <source>
        <dbReference type="EMBL" id="WMV18688.1"/>
    </source>
</evidence>
<dbReference type="EMBL" id="CP133614">
    <property type="protein sequence ID" value="WMV18688.1"/>
    <property type="molecule type" value="Genomic_DNA"/>
</dbReference>
<dbReference type="InterPro" id="IPR041588">
    <property type="entry name" value="Integrase_H2C2"/>
</dbReference>
<keyword evidence="3" id="KW-1185">Reference proteome</keyword>
<dbReference type="CDD" id="cd01647">
    <property type="entry name" value="RT_LTR"/>
    <property type="match status" value="1"/>
</dbReference>
<dbReference type="AlphaFoldDB" id="A0AAF0Q924"/>
<name>A0AAF0Q924_SOLVR</name>
<dbReference type="InterPro" id="IPR043502">
    <property type="entry name" value="DNA/RNA_pol_sf"/>
</dbReference>
<dbReference type="Proteomes" id="UP001234989">
    <property type="component" value="Chromosome 3"/>
</dbReference>
<dbReference type="InterPro" id="IPR053134">
    <property type="entry name" value="RNA-dir_DNA_polymerase"/>
</dbReference>
<feature type="domain" description="Integrase zinc-binding" evidence="1">
    <location>
        <begin position="266"/>
        <end position="304"/>
    </location>
</feature>
<evidence type="ECO:0000313" key="3">
    <source>
        <dbReference type="Proteomes" id="UP001234989"/>
    </source>
</evidence>
<dbReference type="SUPFAM" id="SSF56672">
    <property type="entry name" value="DNA/RNA polymerases"/>
    <property type="match status" value="1"/>
</dbReference>
<reference evidence="2" key="1">
    <citation type="submission" date="2023-08" db="EMBL/GenBank/DDBJ databases">
        <title>A de novo genome assembly of Solanum verrucosum Schlechtendal, a Mexican diploid species geographically isolated from the other diploid A-genome species in potato relatives.</title>
        <authorList>
            <person name="Hosaka K."/>
        </authorList>
    </citation>
    <scope>NUCLEOTIDE SEQUENCE</scope>
    <source>
        <tissue evidence="2">Young leaves</tissue>
    </source>
</reference>
<proteinExistence type="predicted"/>
<dbReference type="InterPro" id="IPR043128">
    <property type="entry name" value="Rev_trsase/Diguanyl_cyclase"/>
</dbReference>
<dbReference type="PANTHER" id="PTHR24559:SF444">
    <property type="entry name" value="REVERSE TRANSCRIPTASE DOMAIN-CONTAINING PROTEIN"/>
    <property type="match status" value="1"/>
</dbReference>
<dbReference type="Pfam" id="PF17921">
    <property type="entry name" value="Integrase_H2C2"/>
    <property type="match status" value="1"/>
</dbReference>
<dbReference type="PANTHER" id="PTHR24559">
    <property type="entry name" value="TRANSPOSON TY3-I GAG-POL POLYPROTEIN"/>
    <property type="match status" value="1"/>
</dbReference>
<dbReference type="Gene3D" id="1.10.340.70">
    <property type="match status" value="1"/>
</dbReference>
<evidence type="ECO:0000259" key="1">
    <source>
        <dbReference type="Pfam" id="PF17921"/>
    </source>
</evidence>
<protein>
    <recommendedName>
        <fullName evidence="1">Integrase zinc-binding domain-containing protein</fullName>
    </recommendedName>
</protein>
<gene>
    <name evidence="2" type="ORF">MTR67_012073</name>
</gene>
<dbReference type="Gene3D" id="3.10.10.10">
    <property type="entry name" value="HIV Type 1 Reverse Transcriptase, subunit A, domain 1"/>
    <property type="match status" value="1"/>
</dbReference>
<dbReference type="Gene3D" id="3.30.70.270">
    <property type="match status" value="1"/>
</dbReference>